<keyword evidence="2" id="KW-1185">Reference proteome</keyword>
<dbReference type="Proteomes" id="UP000015453">
    <property type="component" value="Unassembled WGS sequence"/>
</dbReference>
<dbReference type="AlphaFoldDB" id="S8D5G9"/>
<dbReference type="SUPFAM" id="SSF48371">
    <property type="entry name" value="ARM repeat"/>
    <property type="match status" value="1"/>
</dbReference>
<protein>
    <recommendedName>
        <fullName evidence="3">Neurochondrin family protein</fullName>
    </recommendedName>
</protein>
<dbReference type="InterPro" id="IPR008709">
    <property type="entry name" value="Neurochondrin"/>
</dbReference>
<accession>S8D5G9</accession>
<comment type="caution">
    <text evidence="1">The sequence shown here is derived from an EMBL/GenBank/DDBJ whole genome shotgun (WGS) entry which is preliminary data.</text>
</comment>
<dbReference type="EMBL" id="AUSU01000736">
    <property type="protein sequence ID" value="EPS72681.1"/>
    <property type="molecule type" value="Genomic_DNA"/>
</dbReference>
<evidence type="ECO:0008006" key="3">
    <source>
        <dbReference type="Google" id="ProtNLM"/>
    </source>
</evidence>
<name>S8D5G9_9LAMI</name>
<organism evidence="1 2">
    <name type="scientific">Genlisea aurea</name>
    <dbReference type="NCBI Taxonomy" id="192259"/>
    <lineage>
        <taxon>Eukaryota</taxon>
        <taxon>Viridiplantae</taxon>
        <taxon>Streptophyta</taxon>
        <taxon>Embryophyta</taxon>
        <taxon>Tracheophyta</taxon>
        <taxon>Spermatophyta</taxon>
        <taxon>Magnoliopsida</taxon>
        <taxon>eudicotyledons</taxon>
        <taxon>Gunneridae</taxon>
        <taxon>Pentapetalae</taxon>
        <taxon>asterids</taxon>
        <taxon>lamiids</taxon>
        <taxon>Lamiales</taxon>
        <taxon>Lentibulariaceae</taxon>
        <taxon>Genlisea</taxon>
    </lineage>
</organism>
<feature type="non-terminal residue" evidence="1">
    <location>
        <position position="580"/>
    </location>
</feature>
<dbReference type="OrthoDB" id="8962942at2759"/>
<dbReference type="Pfam" id="PF05536">
    <property type="entry name" value="Neurochondrin"/>
    <property type="match status" value="1"/>
</dbReference>
<gene>
    <name evidence="1" type="ORF">M569_02070</name>
</gene>
<dbReference type="PANTHER" id="PTHR13109:SF7">
    <property type="entry name" value="NEUROCHONDRIN"/>
    <property type="match status" value="1"/>
</dbReference>
<evidence type="ECO:0000313" key="2">
    <source>
        <dbReference type="Proteomes" id="UP000015453"/>
    </source>
</evidence>
<evidence type="ECO:0000313" key="1">
    <source>
        <dbReference type="EMBL" id="EPS72681.1"/>
    </source>
</evidence>
<dbReference type="PANTHER" id="PTHR13109">
    <property type="entry name" value="NEUROCHONDRIN"/>
    <property type="match status" value="1"/>
</dbReference>
<dbReference type="InterPro" id="IPR016024">
    <property type="entry name" value="ARM-type_fold"/>
</dbReference>
<sequence length="580" mass="63600">MEDLMKLLRAKSDSQRLAGLLLVTKICDGSDQRVIVDVYQALGHTFLHRLLVTGIGHADEGGGGGRDDIREAYFKLAVSVLAAFARVPEIAASAEMQSIVPTVLKAVSKDSIPSIIEDCYEFLFLVSTAHKDGVTALYEFGLMQLLACQMAVLSSGSHEMELAIKLAQLAMAKLPGEAVFVDHIHDLCEMVPTIAKEFGLRHDAVKFDALHLLSAILSSNFSGALHEVLRSNMCSKWPNYARHGIVDILQNRVGPTEKLEALAIAESIMTIFSEEWLIGKNVLPDAPCSYPSDRCMHLVLESARVEVAVILNEIAYLKYEASSTPESFLVKLRNLGVVFSLVEKVIKFISKLATDEGITHERTLTKIIFGLDETIGVVLDYLLDAKEHGTRQGNDLLACVRIVGSYLAQAPTACEKKVRELLGYMLTIEGDGESSTLDCISFLLPMMCQMTLTDDGCKTFASTQSFTAVVAYLTSLISPGSYRTEISSSILLALDTTLNVLLKREESFFSLDESCLVKLLKVLPLWAEKMPEEASVVMMASSISSLILKSSEDCLMSDPNLEKDDLVRLSLLLKKSLDES</sequence>
<reference evidence="1 2" key="1">
    <citation type="journal article" date="2013" name="BMC Genomics">
        <title>The miniature genome of a carnivorous plant Genlisea aurea contains a low number of genes and short non-coding sequences.</title>
        <authorList>
            <person name="Leushkin E.V."/>
            <person name="Sutormin R.A."/>
            <person name="Nabieva E.R."/>
            <person name="Penin A.A."/>
            <person name="Kondrashov A.S."/>
            <person name="Logacheva M.D."/>
        </authorList>
    </citation>
    <scope>NUCLEOTIDE SEQUENCE [LARGE SCALE GENOMIC DNA]</scope>
</reference>
<proteinExistence type="predicted"/>